<feature type="compositionally biased region" description="Basic and acidic residues" evidence="1">
    <location>
        <begin position="366"/>
        <end position="375"/>
    </location>
</feature>
<keyword evidence="4" id="KW-1185">Reference proteome</keyword>
<organism evidence="3 4">
    <name type="scientific">Penicillium nalgiovense</name>
    <dbReference type="NCBI Taxonomy" id="60175"/>
    <lineage>
        <taxon>Eukaryota</taxon>
        <taxon>Fungi</taxon>
        <taxon>Dikarya</taxon>
        <taxon>Ascomycota</taxon>
        <taxon>Pezizomycotina</taxon>
        <taxon>Eurotiomycetes</taxon>
        <taxon>Eurotiomycetidae</taxon>
        <taxon>Eurotiales</taxon>
        <taxon>Aspergillaceae</taxon>
        <taxon>Penicillium</taxon>
    </lineage>
</organism>
<evidence type="ECO:0000259" key="2">
    <source>
        <dbReference type="Pfam" id="PF13002"/>
    </source>
</evidence>
<dbReference type="EMBL" id="MOOB01000085">
    <property type="protein sequence ID" value="OQE73954.1"/>
    <property type="molecule type" value="Genomic_DNA"/>
</dbReference>
<feature type="compositionally biased region" description="Basic residues" evidence="1">
    <location>
        <begin position="1"/>
        <end position="10"/>
    </location>
</feature>
<gene>
    <name evidence="3" type="ORF">PENNAL_c0085G00587</name>
</gene>
<name>A0A1V6XFN3_PENNA</name>
<accession>A0A1V6XFN3</accession>
<feature type="region of interest" description="Disordered" evidence="1">
    <location>
        <begin position="351"/>
        <end position="375"/>
    </location>
</feature>
<dbReference type="Proteomes" id="UP000191691">
    <property type="component" value="Unassembled WGS sequence"/>
</dbReference>
<protein>
    <recommendedName>
        <fullName evidence="2">LDB19 N-terminal domain-containing protein</fullName>
    </recommendedName>
</protein>
<sequence>MHRLIHLHRRHGEEKKQQSQGPPACPRERSSKGDLTTPSTKLNVLVEAPPIILYGPPASSTGALFSGHLRIAVAELAGEITLNQFELPIARSPPRLLQLHARPSRIFSAGSARAHAQSSVREELMLKLPLRVHRALLPGNEKSSTRSFPPSNLTGGIVRPSVIHPIGKFPVELTLEGRGLQGRWYICSLAPSNDDMADRRASEDYLVRCQKHANKIYGGIKGIIHQATRIIDHGEEKSGWKTDFDTAGGTISMQFEAGINPMTKPACGMKVRGGLEVRHSLVIELIVVQDFYSNRNITPFKPTGAARLLRMQFRLHVTEHSGLGISWDMEMPPVYGDVRVSAPKYAELDDTNSAKEDYRMSPLSHPDYEELERVG</sequence>
<dbReference type="OMA" id="ISHCSAC"/>
<evidence type="ECO:0000313" key="4">
    <source>
        <dbReference type="Proteomes" id="UP000191691"/>
    </source>
</evidence>
<dbReference type="STRING" id="60175.A0A1V6XFN3"/>
<evidence type="ECO:0000313" key="3">
    <source>
        <dbReference type="EMBL" id="OQE73954.1"/>
    </source>
</evidence>
<proteinExistence type="predicted"/>
<feature type="region of interest" description="Disordered" evidence="1">
    <location>
        <begin position="1"/>
        <end position="40"/>
    </location>
</feature>
<dbReference type="AlphaFoldDB" id="A0A1V6XFN3"/>
<evidence type="ECO:0000256" key="1">
    <source>
        <dbReference type="SAM" id="MobiDB-lite"/>
    </source>
</evidence>
<dbReference type="Pfam" id="PF13002">
    <property type="entry name" value="LDB19"/>
    <property type="match status" value="1"/>
</dbReference>
<comment type="caution">
    <text evidence="3">The sequence shown here is derived from an EMBL/GenBank/DDBJ whole genome shotgun (WGS) entry which is preliminary data.</text>
</comment>
<feature type="domain" description="LDB19 N-terminal" evidence="2">
    <location>
        <begin position="113"/>
        <end position="184"/>
    </location>
</feature>
<reference evidence="4" key="1">
    <citation type="journal article" date="2017" name="Nat. Microbiol.">
        <title>Global analysis of biosynthetic gene clusters reveals vast potential of secondary metabolite production in Penicillium species.</title>
        <authorList>
            <person name="Nielsen J.C."/>
            <person name="Grijseels S."/>
            <person name="Prigent S."/>
            <person name="Ji B."/>
            <person name="Dainat J."/>
            <person name="Nielsen K.F."/>
            <person name="Frisvad J.C."/>
            <person name="Workman M."/>
            <person name="Nielsen J."/>
        </authorList>
    </citation>
    <scope>NUCLEOTIDE SEQUENCE [LARGE SCALE GENOMIC DNA]</scope>
    <source>
        <strain evidence="4">IBT 13039</strain>
    </source>
</reference>
<dbReference type="InterPro" id="IPR024391">
    <property type="entry name" value="LDB19_N"/>
</dbReference>